<gene>
    <name evidence="5" type="ORF">MNBD_ALPHA01-1299</name>
</gene>
<dbReference type="SUPFAM" id="SSF50952">
    <property type="entry name" value="Soluble quinoprotein glucose dehydrogenase"/>
    <property type="match status" value="1"/>
</dbReference>
<dbReference type="GO" id="GO:0046872">
    <property type="term" value="F:metal ion binding"/>
    <property type="evidence" value="ECO:0007669"/>
    <property type="project" value="UniProtKB-KW"/>
</dbReference>
<dbReference type="PROSITE" id="PS51007">
    <property type="entry name" value="CYTC"/>
    <property type="match status" value="1"/>
</dbReference>
<dbReference type="Gene3D" id="2.120.10.30">
    <property type="entry name" value="TolB, C-terminal domain"/>
    <property type="match status" value="1"/>
</dbReference>
<evidence type="ECO:0000256" key="1">
    <source>
        <dbReference type="ARBA" id="ARBA00022617"/>
    </source>
</evidence>
<dbReference type="InterPro" id="IPR036909">
    <property type="entry name" value="Cyt_c-like_dom_sf"/>
</dbReference>
<dbReference type="Pfam" id="PF07995">
    <property type="entry name" value="GSDH"/>
    <property type="match status" value="1"/>
</dbReference>
<dbReference type="InterPro" id="IPR011042">
    <property type="entry name" value="6-blade_b-propeller_TolB-like"/>
</dbReference>
<evidence type="ECO:0000256" key="3">
    <source>
        <dbReference type="ARBA" id="ARBA00023004"/>
    </source>
</evidence>
<dbReference type="Gene3D" id="1.10.760.10">
    <property type="entry name" value="Cytochrome c-like domain"/>
    <property type="match status" value="1"/>
</dbReference>
<dbReference type="InterPro" id="IPR011041">
    <property type="entry name" value="Quinoprot_gluc/sorb_DH_b-prop"/>
</dbReference>
<dbReference type="PANTHER" id="PTHR19328">
    <property type="entry name" value="HEDGEHOG-INTERACTING PROTEIN"/>
    <property type="match status" value="1"/>
</dbReference>
<reference evidence="5" key="1">
    <citation type="submission" date="2018-06" db="EMBL/GenBank/DDBJ databases">
        <authorList>
            <person name="Zhirakovskaya E."/>
        </authorList>
    </citation>
    <scope>NUCLEOTIDE SEQUENCE</scope>
</reference>
<dbReference type="GO" id="GO:0009055">
    <property type="term" value="F:electron transfer activity"/>
    <property type="evidence" value="ECO:0007669"/>
    <property type="project" value="InterPro"/>
</dbReference>
<evidence type="ECO:0000259" key="4">
    <source>
        <dbReference type="PROSITE" id="PS51007"/>
    </source>
</evidence>
<protein>
    <submittedName>
        <fullName evidence="5">PQQ-dependent oxidoreductase, gdhB family</fullName>
    </submittedName>
</protein>
<evidence type="ECO:0000256" key="2">
    <source>
        <dbReference type="ARBA" id="ARBA00022723"/>
    </source>
</evidence>
<dbReference type="EMBL" id="UOEJ01000154">
    <property type="protein sequence ID" value="VAW01830.1"/>
    <property type="molecule type" value="Genomic_DNA"/>
</dbReference>
<dbReference type="AlphaFoldDB" id="A0A3B0SC24"/>
<dbReference type="SUPFAM" id="SSF46626">
    <property type="entry name" value="Cytochrome c"/>
    <property type="match status" value="1"/>
</dbReference>
<dbReference type="Pfam" id="PF13442">
    <property type="entry name" value="Cytochrome_CBB3"/>
    <property type="match status" value="1"/>
</dbReference>
<name>A0A3B0SC24_9ZZZZ</name>
<organism evidence="5">
    <name type="scientific">hydrothermal vent metagenome</name>
    <dbReference type="NCBI Taxonomy" id="652676"/>
    <lineage>
        <taxon>unclassified sequences</taxon>
        <taxon>metagenomes</taxon>
        <taxon>ecological metagenomes</taxon>
    </lineage>
</organism>
<keyword evidence="1" id="KW-0349">Heme</keyword>
<proteinExistence type="predicted"/>
<keyword evidence="2" id="KW-0479">Metal-binding</keyword>
<dbReference type="GO" id="GO:0020037">
    <property type="term" value="F:heme binding"/>
    <property type="evidence" value="ECO:0007669"/>
    <property type="project" value="InterPro"/>
</dbReference>
<evidence type="ECO:0000313" key="5">
    <source>
        <dbReference type="EMBL" id="VAW01830.1"/>
    </source>
</evidence>
<dbReference type="InterPro" id="IPR012938">
    <property type="entry name" value="Glc/Sorbosone_DH"/>
</dbReference>
<keyword evidence="3" id="KW-0408">Iron</keyword>
<feature type="domain" description="Cytochrome c" evidence="4">
    <location>
        <begin position="24"/>
        <end position="103"/>
    </location>
</feature>
<dbReference type="PANTHER" id="PTHR19328:SF75">
    <property type="entry name" value="ALDOSE SUGAR DEHYDROGENASE YLII"/>
    <property type="match status" value="1"/>
</dbReference>
<sequence length="471" mass="52713">MDIISRIGIASLAGLLTLPLPARADMEQGRKIYQEYCATCHGEKLEGGLGSSFTDHIWNYGAQAEQISRNVKFGLPDLEMPPWKDNLTDDDIKSVVGYIMSQEKKSKLSKPEIASHITTELYNLRVDILDQSLVDPWAIAFISENKALVTDRPGKIYLMLNGVIQKDAVKDTPDDIAYGGQGGLLDLVLDPDYGDNGWIYLSYSHALGRGSLFRTKSMTRIVRGRIKDGHWVDQQVLFQAPEEYYTTSGRHFGSRITFDDRGRLYFSVGDRGDRDQAQDLSRPNGKIHRINRDGTIPDDNPFVGQDGAMASIFSYGNRNPQGLATHPVTGEIWAAEHGPRGGDELNHIRAGRNYGWPVITFGINYIGTTISEYTEKPGMEQPVIHWTPSIAVADIDFQGGKMFPEWQNNLLVTSLKYRDFRRLVIEGDKVTHQEILLKDMGRVRSITVSPAGALYLLMVDPSLILRLTPKQ</sequence>
<dbReference type="InterPro" id="IPR009056">
    <property type="entry name" value="Cyt_c-like_dom"/>
</dbReference>
<accession>A0A3B0SC24</accession>